<dbReference type="RefSeq" id="WP_119430274.1">
    <property type="nucleotide sequence ID" value="NZ_QWGE01000001.1"/>
</dbReference>
<dbReference type="Pfam" id="PF07992">
    <property type="entry name" value="Pyr_redox_2"/>
    <property type="match status" value="1"/>
</dbReference>
<comment type="cofactor">
    <cofactor evidence="1">
        <name>FAD</name>
        <dbReference type="ChEBI" id="CHEBI:57692"/>
    </cofactor>
</comment>
<dbReference type="PRINTS" id="PR00368">
    <property type="entry name" value="FADPNR"/>
</dbReference>
<feature type="domain" description="FAD/NAD(P)-binding" evidence="5">
    <location>
        <begin position="18"/>
        <end position="300"/>
    </location>
</feature>
<comment type="similarity">
    <text evidence="2">Belongs to the FAD-dependent oxidoreductase family.</text>
</comment>
<keyword evidence="3" id="KW-0285">Flavoprotein</keyword>
<dbReference type="InterPro" id="IPR036188">
    <property type="entry name" value="FAD/NAD-bd_sf"/>
</dbReference>
<reference evidence="7" key="1">
    <citation type="submission" date="2018-08" db="EMBL/GenBank/DDBJ databases">
        <title>Mucilaginibacter sp. MYSH2.</title>
        <authorList>
            <person name="Seo T."/>
        </authorList>
    </citation>
    <scope>NUCLEOTIDE SEQUENCE [LARGE SCALE GENOMIC DNA]</scope>
    <source>
        <strain evidence="7">KIRAN</strain>
    </source>
</reference>
<dbReference type="PRINTS" id="PR00411">
    <property type="entry name" value="PNDRDTASEI"/>
</dbReference>
<evidence type="ECO:0000313" key="6">
    <source>
        <dbReference type="EMBL" id="RIJ42391.1"/>
    </source>
</evidence>
<name>A0A399SH18_9BACT</name>
<dbReference type="InterPro" id="IPR050260">
    <property type="entry name" value="FAD-bd_OxRdtase"/>
</dbReference>
<evidence type="ECO:0000256" key="4">
    <source>
        <dbReference type="ARBA" id="ARBA00022827"/>
    </source>
</evidence>
<dbReference type="InterPro" id="IPR023753">
    <property type="entry name" value="FAD/NAD-binding_dom"/>
</dbReference>
<organism evidence="6 7">
    <name type="scientific">Pontibacter oryzae</name>
    <dbReference type="NCBI Taxonomy" id="2304593"/>
    <lineage>
        <taxon>Bacteria</taxon>
        <taxon>Pseudomonadati</taxon>
        <taxon>Bacteroidota</taxon>
        <taxon>Cytophagia</taxon>
        <taxon>Cytophagales</taxon>
        <taxon>Hymenobacteraceae</taxon>
        <taxon>Pontibacter</taxon>
    </lineage>
</organism>
<evidence type="ECO:0000313" key="7">
    <source>
        <dbReference type="Proteomes" id="UP000266005"/>
    </source>
</evidence>
<dbReference type="GO" id="GO:0016491">
    <property type="term" value="F:oxidoreductase activity"/>
    <property type="evidence" value="ECO:0007669"/>
    <property type="project" value="InterPro"/>
</dbReference>
<gene>
    <name evidence="6" type="ORF">D1627_00525</name>
</gene>
<evidence type="ECO:0000256" key="2">
    <source>
        <dbReference type="ARBA" id="ARBA00006442"/>
    </source>
</evidence>
<dbReference type="PANTHER" id="PTHR43429:SF3">
    <property type="entry name" value="NITRITE REDUCTASE [NAD(P)H]"/>
    <property type="match status" value="1"/>
</dbReference>
<keyword evidence="4" id="KW-0274">FAD</keyword>
<dbReference type="EMBL" id="QWGE01000001">
    <property type="protein sequence ID" value="RIJ42391.1"/>
    <property type="molecule type" value="Genomic_DNA"/>
</dbReference>
<protein>
    <submittedName>
        <fullName evidence="6">NAD(P)/FAD-dependent oxidoreductase</fullName>
    </submittedName>
</protein>
<evidence type="ECO:0000256" key="1">
    <source>
        <dbReference type="ARBA" id="ARBA00001974"/>
    </source>
</evidence>
<dbReference type="AlphaFoldDB" id="A0A399SH18"/>
<dbReference type="Gene3D" id="3.50.50.60">
    <property type="entry name" value="FAD/NAD(P)-binding domain"/>
    <property type="match status" value="2"/>
</dbReference>
<dbReference type="Proteomes" id="UP000266005">
    <property type="component" value="Unassembled WGS sequence"/>
</dbReference>
<comment type="caution">
    <text evidence="6">The sequence shown here is derived from an EMBL/GenBank/DDBJ whole genome shotgun (WGS) entry which is preliminary data.</text>
</comment>
<proteinExistence type="inferred from homology"/>
<evidence type="ECO:0000256" key="3">
    <source>
        <dbReference type="ARBA" id="ARBA00022630"/>
    </source>
</evidence>
<dbReference type="PANTHER" id="PTHR43429">
    <property type="entry name" value="PYRIDINE NUCLEOTIDE-DISULFIDE OXIDOREDUCTASE DOMAIN-CONTAINING"/>
    <property type="match status" value="1"/>
</dbReference>
<evidence type="ECO:0000259" key="5">
    <source>
        <dbReference type="Pfam" id="PF07992"/>
    </source>
</evidence>
<accession>A0A399SH18</accession>
<sequence length="462" mass="52810">MIEAKPIGDFCINSRGRRIVIIGNGIAGVTCARQLRKRDSAAQITIISGETEHFFSRTALMYIYMGHMKYAHIKPYEDWFWEKNRLNLVHDWVTHIDFEQKQLQLQQQEPIAYDILILALGSKSNKFGWPGQELKGVQGLYSYQDLESMEANTQSCARAVVVGGGLIGIEMAEMLRSRNIPVTFLVREQEFWDNVLPQEEAKLVGRHIREHHIDLRLGAELDKILDDGTGKVKAIVTKDGEEIPCQFVGLAVGVSPNIDLLRNTALEVNKGILVDEHFATNIPDVFAIGDCVEYRTPPPQRRPVEQVWYTGRMHGETLAHNLAHQPVPYKPGPWFNSAKFLDIEYQTYGQVPSTWEKPTGSFYWEHPDGRKCFRALFDEEKRTLLGINAFGMRLRHEFFDEALRNGTTVEQVLEQLPTANFDPEFYDKLYPSILQAFNQQFGTSLQPRKKKEKKGILSIFGL</sequence>
<dbReference type="OrthoDB" id="9792592at2"/>
<dbReference type="SUPFAM" id="SSF51905">
    <property type="entry name" value="FAD/NAD(P)-binding domain"/>
    <property type="match status" value="1"/>
</dbReference>
<keyword evidence="7" id="KW-1185">Reference proteome</keyword>